<dbReference type="RefSeq" id="WP_344895303.1">
    <property type="nucleotide sequence ID" value="NZ_BAAAWD010000007.1"/>
</dbReference>
<accession>A0ABN3XY45</accession>
<dbReference type="Proteomes" id="UP001499930">
    <property type="component" value="Unassembled WGS sequence"/>
</dbReference>
<proteinExistence type="predicted"/>
<evidence type="ECO:0000313" key="2">
    <source>
        <dbReference type="Proteomes" id="UP001499930"/>
    </source>
</evidence>
<organism evidence="1 2">
    <name type="scientific">Streptosporangium longisporum</name>
    <dbReference type="NCBI Taxonomy" id="46187"/>
    <lineage>
        <taxon>Bacteria</taxon>
        <taxon>Bacillati</taxon>
        <taxon>Actinomycetota</taxon>
        <taxon>Actinomycetes</taxon>
        <taxon>Streptosporangiales</taxon>
        <taxon>Streptosporangiaceae</taxon>
        <taxon>Streptosporangium</taxon>
    </lineage>
</organism>
<gene>
    <name evidence="1" type="ORF">GCM10017559_33040</name>
</gene>
<comment type="caution">
    <text evidence="1">The sequence shown here is derived from an EMBL/GenBank/DDBJ whole genome shotgun (WGS) entry which is preliminary data.</text>
</comment>
<name>A0ABN3XY45_9ACTN</name>
<sequence length="246" mass="25703">MDDITASVGTLRLRDGVSCPSWCEREHFTTYITHAADIAELRNPDGSTVTVTLSQHVQPGYVGERVVRVYTCLGEETGIADLPAEAAESVGRSIVAFSPEGPMRAYGRALQRAAAHLLLPGLKVSRHRKGDAPERSARGRAESPSQEKLFRIAFLSGYLNVTRAPGPVSGGVVERRLSQVLSPRETSELCDIVRGMLSRRTATNRGVLPGENDGSGSAGSAGAMGLMGAAGSAGGVGGAYGLAVGQ</sequence>
<dbReference type="EMBL" id="BAAAWD010000007">
    <property type="protein sequence ID" value="GAA3008139.1"/>
    <property type="molecule type" value="Genomic_DNA"/>
</dbReference>
<keyword evidence="2" id="KW-1185">Reference proteome</keyword>
<evidence type="ECO:0000313" key="1">
    <source>
        <dbReference type="EMBL" id="GAA3008139.1"/>
    </source>
</evidence>
<reference evidence="1 2" key="1">
    <citation type="journal article" date="2019" name="Int. J. Syst. Evol. Microbiol.">
        <title>The Global Catalogue of Microorganisms (GCM) 10K type strain sequencing project: providing services to taxonomists for standard genome sequencing and annotation.</title>
        <authorList>
            <consortium name="The Broad Institute Genomics Platform"/>
            <consortium name="The Broad Institute Genome Sequencing Center for Infectious Disease"/>
            <person name="Wu L."/>
            <person name="Ma J."/>
        </authorList>
    </citation>
    <scope>NUCLEOTIDE SEQUENCE [LARGE SCALE GENOMIC DNA]</scope>
    <source>
        <strain evidence="1 2">JCM 3106</strain>
    </source>
</reference>
<protein>
    <submittedName>
        <fullName evidence="1">Uncharacterized protein</fullName>
    </submittedName>
</protein>